<evidence type="ECO:0000313" key="5">
    <source>
        <dbReference type="EMBL" id="UZA53075.1"/>
    </source>
</evidence>
<dbReference type="KEGG" id="mboi:DQF64_14535"/>
<dbReference type="RefSeq" id="WP_012477660.1">
    <property type="nucleotide sequence ID" value="NZ_CP030242.1"/>
</dbReference>
<proteinExistence type="predicted"/>
<reference evidence="3" key="1">
    <citation type="journal article" date="2006" name="Vet. Microbiol.">
        <title>Filamentous-haemagglutinin-like protein genes encoded on a plasmid of Moraxella bovis.</title>
        <authorList>
            <person name="Kakuda T."/>
            <person name="Sarataphan N."/>
            <person name="Tanaka T."/>
            <person name="Takai S."/>
        </authorList>
    </citation>
    <scope>NUCLEOTIDE SEQUENCE</scope>
    <source>
        <strain evidence="3">EPP63</strain>
        <plasmid evidence="3">pMBO-1</plasmid>
    </source>
</reference>
<sequence length="113" mass="13380">MAYQKKRTFRSENELEAKIKEMQKELEWVKKMNAVKPIYQDLMEILITNDDATLRAFINEASKELPKKYQRQLSEVHDWIMPDEKPNNDKTAQQTAHITPEDTDMTQDFFSGN</sequence>
<evidence type="ECO:0000256" key="2">
    <source>
        <dbReference type="SAM" id="MobiDB-lite"/>
    </source>
</evidence>
<geneLocation type="plasmid" evidence="3">
    <name>pMBO-1</name>
</geneLocation>
<dbReference type="EMBL" id="AB169976">
    <property type="protein sequence ID" value="BAD83728.1"/>
    <property type="molecule type" value="Genomic_DNA"/>
</dbReference>
<evidence type="ECO:0000313" key="7">
    <source>
        <dbReference type="Proteomes" id="UP001163632"/>
    </source>
</evidence>
<evidence type="ECO:0000313" key="3">
    <source>
        <dbReference type="EMBL" id="BAD83728.1"/>
    </source>
</evidence>
<reference evidence="4" key="2">
    <citation type="journal article" date="2022" name="BMC Microbiol.">
        <title>Whole genome sequencing of Moraxella bovis strains from North America reveals two genotypes with different genetic determinants.</title>
        <authorList>
            <person name="Wynn E.L."/>
            <person name="Hille M.M."/>
            <person name="Loy J.D."/>
            <person name="Schuller G."/>
            <person name="Kuhn K.L."/>
            <person name="Dickey A.M."/>
            <person name="Bono J.L."/>
            <person name="Clawson M.L."/>
        </authorList>
    </citation>
    <scope>NUCLEOTIDE SEQUENCE</scope>
    <source>
        <strain evidence="4">SAM102599</strain>
        <strain evidence="5">SAM57978</strain>
        <plasmid evidence="5 6">unnamed</plasmid>
        <plasmid evidence="4 7">unnamed2</plasmid>
    </source>
</reference>
<keyword evidence="7" id="KW-1185">Reference proteome</keyword>
<organism evidence="3">
    <name type="scientific">Moraxella bovis</name>
    <dbReference type="NCBI Taxonomy" id="476"/>
    <lineage>
        <taxon>Bacteria</taxon>
        <taxon>Pseudomonadati</taxon>
        <taxon>Pseudomonadota</taxon>
        <taxon>Gammaproteobacteria</taxon>
        <taxon>Moraxellales</taxon>
        <taxon>Moraxellaceae</taxon>
        <taxon>Moraxella</taxon>
    </lineage>
</organism>
<dbReference type="Proteomes" id="UP001163283">
    <property type="component" value="Plasmid unnamed"/>
</dbReference>
<accession>Q5KTA6</accession>
<feature type="region of interest" description="Disordered" evidence="2">
    <location>
        <begin position="81"/>
        <end position="113"/>
    </location>
</feature>
<dbReference type="AlphaFoldDB" id="Q5KTA6"/>
<keyword evidence="1" id="KW-0175">Coiled coil</keyword>
<dbReference type="GeneID" id="77190022"/>
<dbReference type="EMBL" id="CP087832">
    <property type="protein sequence ID" value="UZA04835.1"/>
    <property type="molecule type" value="Genomic_DNA"/>
</dbReference>
<geneLocation type="plasmid" evidence="4 7">
    <name>unnamed2</name>
</geneLocation>
<protein>
    <submittedName>
        <fullName evidence="3">Uncharacterized protein</fullName>
    </submittedName>
</protein>
<dbReference type="EMBL" id="CP087782">
    <property type="protein sequence ID" value="UZA53075.1"/>
    <property type="molecule type" value="Genomic_DNA"/>
</dbReference>
<geneLocation type="plasmid" evidence="5 6">
    <name>unnamed</name>
</geneLocation>
<keyword evidence="3" id="KW-0614">Plasmid</keyword>
<evidence type="ECO:0000256" key="1">
    <source>
        <dbReference type="SAM" id="Coils"/>
    </source>
</evidence>
<evidence type="ECO:0000313" key="4">
    <source>
        <dbReference type="EMBL" id="UZA04835.1"/>
    </source>
</evidence>
<feature type="coiled-coil region" evidence="1">
    <location>
        <begin position="5"/>
        <end position="32"/>
    </location>
</feature>
<evidence type="ECO:0000313" key="6">
    <source>
        <dbReference type="Proteomes" id="UP001163283"/>
    </source>
</evidence>
<dbReference type="Proteomes" id="UP001163632">
    <property type="component" value="Plasmid unnamed2"/>
</dbReference>
<name>Q5KTA6_MORBO</name>
<gene>
    <name evidence="3" type="primary">orf22</name>
    <name evidence="4" type="ORF">LP092_15630</name>
    <name evidence="5" type="ORF">LP129_14285</name>
</gene>